<feature type="domain" description="PH" evidence="3">
    <location>
        <begin position="850"/>
        <end position="1017"/>
    </location>
</feature>
<dbReference type="PROSITE" id="PS50003">
    <property type="entry name" value="PH_DOMAIN"/>
    <property type="match status" value="1"/>
</dbReference>
<dbReference type="EMBL" id="PYFQ01000004">
    <property type="protein sequence ID" value="PSK38982.1"/>
    <property type="molecule type" value="Genomic_DNA"/>
</dbReference>
<dbReference type="Pfam" id="PF15404">
    <property type="entry name" value="PH_4"/>
    <property type="match status" value="1"/>
</dbReference>
<dbReference type="GO" id="GO:0005628">
    <property type="term" value="C:prospore membrane"/>
    <property type="evidence" value="ECO:0007669"/>
    <property type="project" value="TreeGrafter"/>
</dbReference>
<dbReference type="InterPro" id="IPR001849">
    <property type="entry name" value="PH_domain"/>
</dbReference>
<dbReference type="SUPFAM" id="SSF50729">
    <property type="entry name" value="PH domain-like"/>
    <property type="match status" value="1"/>
</dbReference>
<dbReference type="PANTHER" id="PTHR28076:SF1">
    <property type="entry name" value="PROSPORE MEMBRANE ADAPTER PROTEIN SPO71"/>
    <property type="match status" value="1"/>
</dbReference>
<keyword evidence="2" id="KW-0472">Membrane</keyword>
<keyword evidence="2" id="KW-0812">Transmembrane</keyword>
<dbReference type="PANTHER" id="PTHR28076">
    <property type="entry name" value="SPORULATION-SPECIFIC PROTEIN 71"/>
    <property type="match status" value="1"/>
</dbReference>
<feature type="region of interest" description="Disordered" evidence="1">
    <location>
        <begin position="236"/>
        <end position="270"/>
    </location>
</feature>
<evidence type="ECO:0000313" key="4">
    <source>
        <dbReference type="EMBL" id="PSK38982.1"/>
    </source>
</evidence>
<dbReference type="GO" id="GO:1902657">
    <property type="term" value="P:protein localization to prospore membrane"/>
    <property type="evidence" value="ECO:0007669"/>
    <property type="project" value="InterPro"/>
</dbReference>
<dbReference type="InterPro" id="IPR040345">
    <property type="entry name" value="Mug56/Spo71"/>
</dbReference>
<dbReference type="InterPro" id="IPR029217">
    <property type="entry name" value="Spo7_2_N"/>
</dbReference>
<dbReference type="VEuPathDB" id="FungiDB:C7M61_002289"/>
<gene>
    <name evidence="4" type="ORF">C7M61_002289</name>
</gene>
<evidence type="ECO:0000256" key="1">
    <source>
        <dbReference type="SAM" id="MobiDB-lite"/>
    </source>
</evidence>
<comment type="caution">
    <text evidence="4">The sequence shown here is derived from an EMBL/GenBank/DDBJ whole genome shotgun (WGS) entry which is preliminary data.</text>
</comment>
<keyword evidence="2" id="KW-1133">Transmembrane helix</keyword>
<dbReference type="GeneID" id="36565678"/>
<proteinExistence type="predicted"/>
<feature type="transmembrane region" description="Helical" evidence="2">
    <location>
        <begin position="867"/>
        <end position="885"/>
    </location>
</feature>
<evidence type="ECO:0000256" key="2">
    <source>
        <dbReference type="SAM" id="Phobius"/>
    </source>
</evidence>
<dbReference type="InterPro" id="IPR057379">
    <property type="entry name" value="PH_SPO71"/>
</dbReference>
<name>A0A2P7YSS3_9ASCO</name>
<reference evidence="4 5" key="1">
    <citation type="submission" date="2018-03" db="EMBL/GenBank/DDBJ databases">
        <title>Candida pseudohaemulonii genome assembly and annotation.</title>
        <authorList>
            <person name="Munoz J.F."/>
            <person name="Gade L.G."/>
            <person name="Chow N.A."/>
            <person name="Litvintseva A.P."/>
            <person name="Loparev V.N."/>
            <person name="Cuomo C.A."/>
        </authorList>
    </citation>
    <scope>NUCLEOTIDE SEQUENCE [LARGE SCALE GENOMIC DNA]</scope>
    <source>
        <strain evidence="4 5">B12108</strain>
    </source>
</reference>
<evidence type="ECO:0000259" key="3">
    <source>
        <dbReference type="PROSITE" id="PS50003"/>
    </source>
</evidence>
<dbReference type="STRING" id="418784.A0A2P7YSS3"/>
<keyword evidence="5" id="KW-1185">Reference proteome</keyword>
<evidence type="ECO:0000313" key="5">
    <source>
        <dbReference type="Proteomes" id="UP000241107"/>
    </source>
</evidence>
<dbReference type="SMART" id="SM01316">
    <property type="entry name" value="Spo7_2_N"/>
    <property type="match status" value="1"/>
</dbReference>
<dbReference type="Pfam" id="PF15407">
    <property type="entry name" value="Spo7_2_N"/>
    <property type="match status" value="1"/>
</dbReference>
<accession>A0A2P7YSS3</accession>
<dbReference type="AlphaFoldDB" id="A0A2P7YSS3"/>
<dbReference type="RefSeq" id="XP_024714168.1">
    <property type="nucleotide sequence ID" value="XM_024857669.1"/>
</dbReference>
<dbReference type="OrthoDB" id="5579281at2759"/>
<dbReference type="Proteomes" id="UP000241107">
    <property type="component" value="Unassembled WGS sequence"/>
</dbReference>
<dbReference type="InterPro" id="IPR039486">
    <property type="entry name" value="Mug56/Spo71_PH"/>
</dbReference>
<sequence length="1023" mass="118261">MSLESGDSTKASLTSFTIPRSSFTAFRLLYAPAHEVGELSKVIYLGAIPQAWYGGKQYGLVANTVKRAKKKIRLKLKGSYTVIDRSIKLSVTQNLYWTNKQHEWTEENPDEAFSGDLLDPCLNQEIQEIEFPGERVQDDDLEIPGGLSPVASAVSEEGPTVDFDDHNELLFNQAFNDTGSEELFVSDYDGPRLFLPRHSFVDEERDAENNDHLEGSTVHASGDNLKPILVDSKTQHLQPHRVTFDPSARSSRGSSMAFASPEPETEARHQELENEYIKAKKKHLQKLKKVGGLAKKGGNKARSKGSRVKLKVARRIMNKFKPGQILRVDRMLVQLLKCEDNYLETHYNEELFGKLRITDRWREYNVVLRKADDLLALLVLQFYDPKKGNNFDEKPLHKLKLLPGAKIGFYSNNDKTISVTVPKEWGVRIAIMNTKYESVAYRWLFVVNEILEDEEPCIFNVTLPGLGQGIRIPMTPTVLRDLKQTQHSIEVSSLDFGYHISPGVLPMYLRDKIYRKLNHAARFDGTVKNWLAENPDPWFCFKFYDRLEWAPPNSMIFYVMHKLMHQTYELQLRQVSRPLISVNDKKGVTWIRPYPVEGYLGRATNTAGKDLTNMSPYYKLGYFFTVDHMFFFTKLFEGRPPSPNNESDNLQVDDEDFRQLPSFFVKDPFEVDKHGHIPWLNQPNFEARDKHVVDELERRIGQITKAGGVLDLLQVKSIDPYPYNQLYKKQLYFHAFFWHGVAEDLEGEEFLDCVFQIELMNGTKFRLMAHSKTIRDEWVARLRDIVSFHRMLEARRIAKATEVRKSNMKKLRFSEYVDSNFVNEYHGFENAFAVANEQTFDMNGLAMSQCILMSGYLFMKHKKHANFSSLYVVLVPGYLILFSLARRSKTTGMLKRRPCYEHHFTIPVSECFVYLGNQTVYDLIEYDSGNQEKISGHNQLPRIYPDGWKLCEEESQLCFTLWFGQKRKLRHQLDVAANPGLIRMIRLLGLTGKNMVFMARSRQLREAWVNRLLLEINRFSGAL</sequence>
<protein>
    <recommendedName>
        <fullName evidence="3">PH domain-containing protein</fullName>
    </recommendedName>
</protein>
<dbReference type="Pfam" id="PF23207">
    <property type="entry name" value="PH_SPO71"/>
    <property type="match status" value="1"/>
</dbReference>
<dbReference type="SMART" id="SM00233">
    <property type="entry name" value="PH"/>
    <property type="match status" value="2"/>
</dbReference>
<organism evidence="4 5">
    <name type="scientific">Candidozyma pseudohaemuli</name>
    <dbReference type="NCBI Taxonomy" id="418784"/>
    <lineage>
        <taxon>Eukaryota</taxon>
        <taxon>Fungi</taxon>
        <taxon>Dikarya</taxon>
        <taxon>Ascomycota</taxon>
        <taxon>Saccharomycotina</taxon>
        <taxon>Pichiomycetes</taxon>
        <taxon>Metschnikowiaceae</taxon>
        <taxon>Candidozyma</taxon>
    </lineage>
</organism>